<protein>
    <submittedName>
        <fullName evidence="2">Uncharacterized protein</fullName>
    </submittedName>
</protein>
<evidence type="ECO:0000313" key="2">
    <source>
        <dbReference type="EMBL" id="SHN73224.1"/>
    </source>
</evidence>
<sequence>MGGTSILRHSRLSDRPHSGIFFRRSQIFGAYGLVTLAFVNRR</sequence>
<name>A0A1M7TR48_9BRAD</name>
<dbReference type="EMBL" id="LT670849">
    <property type="protein sequence ID" value="SHN73224.1"/>
    <property type="molecule type" value="Genomic_DNA"/>
</dbReference>
<keyword evidence="1" id="KW-0812">Transmembrane</keyword>
<reference evidence="3" key="1">
    <citation type="submission" date="2016-11" db="EMBL/GenBank/DDBJ databases">
        <authorList>
            <person name="Varghese N."/>
            <person name="Submissions S."/>
        </authorList>
    </citation>
    <scope>NUCLEOTIDE SEQUENCE [LARGE SCALE GENOMIC DNA]</scope>
    <source>
        <strain evidence="3">GAS401</strain>
    </source>
</reference>
<keyword evidence="3" id="KW-1185">Reference proteome</keyword>
<dbReference type="AlphaFoldDB" id="A0A1M7TR48"/>
<dbReference type="Proteomes" id="UP000184096">
    <property type="component" value="Chromosome I"/>
</dbReference>
<keyword evidence="1" id="KW-0472">Membrane</keyword>
<accession>A0A1M7TR48</accession>
<proteinExistence type="predicted"/>
<feature type="transmembrane region" description="Helical" evidence="1">
    <location>
        <begin position="20"/>
        <end position="39"/>
    </location>
</feature>
<evidence type="ECO:0000256" key="1">
    <source>
        <dbReference type="SAM" id="Phobius"/>
    </source>
</evidence>
<organism evidence="2 3">
    <name type="scientific">Bradyrhizobium erythrophlei</name>
    <dbReference type="NCBI Taxonomy" id="1437360"/>
    <lineage>
        <taxon>Bacteria</taxon>
        <taxon>Pseudomonadati</taxon>
        <taxon>Pseudomonadota</taxon>
        <taxon>Alphaproteobacteria</taxon>
        <taxon>Hyphomicrobiales</taxon>
        <taxon>Nitrobacteraceae</taxon>
        <taxon>Bradyrhizobium</taxon>
    </lineage>
</organism>
<evidence type="ECO:0000313" key="3">
    <source>
        <dbReference type="Proteomes" id="UP000184096"/>
    </source>
</evidence>
<gene>
    <name evidence="2" type="ORF">SAMN05444170_2426</name>
</gene>
<keyword evidence="1" id="KW-1133">Transmembrane helix</keyword>